<comment type="caution">
    <text evidence="2">The sequence shown here is derived from an EMBL/GenBank/DDBJ whole genome shotgun (WGS) entry which is preliminary data.</text>
</comment>
<evidence type="ECO:0000256" key="1">
    <source>
        <dbReference type="SAM" id="SignalP"/>
    </source>
</evidence>
<feature type="chain" id="PRO_5047503188" description="Secreted protein" evidence="1">
    <location>
        <begin position="29"/>
        <end position="177"/>
    </location>
</feature>
<keyword evidence="3" id="KW-1185">Reference proteome</keyword>
<evidence type="ECO:0008006" key="4">
    <source>
        <dbReference type="Google" id="ProtNLM"/>
    </source>
</evidence>
<gene>
    <name evidence="2" type="ORF">ACFYXI_20855</name>
</gene>
<feature type="signal peptide" evidence="1">
    <location>
        <begin position="1"/>
        <end position="28"/>
    </location>
</feature>
<keyword evidence="1" id="KW-0732">Signal</keyword>
<name>A0ABW6ST30_9ACTN</name>
<dbReference type="RefSeq" id="WP_387413403.1">
    <property type="nucleotide sequence ID" value="NZ_JBIASD010000013.1"/>
</dbReference>
<evidence type="ECO:0000313" key="3">
    <source>
        <dbReference type="Proteomes" id="UP001602013"/>
    </source>
</evidence>
<reference evidence="2 3" key="1">
    <citation type="submission" date="2024-10" db="EMBL/GenBank/DDBJ databases">
        <title>The Natural Products Discovery Center: Release of the First 8490 Sequenced Strains for Exploring Actinobacteria Biosynthetic Diversity.</title>
        <authorList>
            <person name="Kalkreuter E."/>
            <person name="Kautsar S.A."/>
            <person name="Yang D."/>
            <person name="Bader C.D."/>
            <person name="Teijaro C.N."/>
            <person name="Fluegel L."/>
            <person name="Davis C.M."/>
            <person name="Simpson J.R."/>
            <person name="Lauterbach L."/>
            <person name="Steele A.D."/>
            <person name="Gui C."/>
            <person name="Meng S."/>
            <person name="Li G."/>
            <person name="Viehrig K."/>
            <person name="Ye F."/>
            <person name="Su P."/>
            <person name="Kiefer A.F."/>
            <person name="Nichols A."/>
            <person name="Cepeda A.J."/>
            <person name="Yan W."/>
            <person name="Fan B."/>
            <person name="Jiang Y."/>
            <person name="Adhikari A."/>
            <person name="Zheng C.-J."/>
            <person name="Schuster L."/>
            <person name="Cowan T.M."/>
            <person name="Smanski M.J."/>
            <person name="Chevrette M.G."/>
            <person name="De Carvalho L.P.S."/>
            <person name="Shen B."/>
        </authorList>
    </citation>
    <scope>NUCLEOTIDE SEQUENCE [LARGE SCALE GENOMIC DNA]</scope>
    <source>
        <strain evidence="2 3">NPDC002173</strain>
    </source>
</reference>
<evidence type="ECO:0000313" key="2">
    <source>
        <dbReference type="EMBL" id="MFF3668037.1"/>
    </source>
</evidence>
<sequence length="177" mass="19447">MRRSIRNLLALAAVGTTVALGIPAVATAASATTTTATTTATAGAATASAGNPYWGPYWSKNRLAKANGYIDVYWDDDTSNSVRITGKLWDLDNRNEHQGGKCAYVKFRFQDLDDEDDVSPSFKSYKYCGAGGSKSFSVQRHDLRSVQVQVCQIGLYGRYPTKCGFWYWLGGDRLYDN</sequence>
<accession>A0ABW6ST30</accession>
<dbReference type="EMBL" id="JBIASD010000013">
    <property type="protein sequence ID" value="MFF3668037.1"/>
    <property type="molecule type" value="Genomic_DNA"/>
</dbReference>
<organism evidence="2 3">
    <name type="scientific">Microtetraspora malaysiensis</name>
    <dbReference type="NCBI Taxonomy" id="161358"/>
    <lineage>
        <taxon>Bacteria</taxon>
        <taxon>Bacillati</taxon>
        <taxon>Actinomycetota</taxon>
        <taxon>Actinomycetes</taxon>
        <taxon>Streptosporangiales</taxon>
        <taxon>Streptosporangiaceae</taxon>
        <taxon>Microtetraspora</taxon>
    </lineage>
</organism>
<proteinExistence type="predicted"/>
<protein>
    <recommendedName>
        <fullName evidence="4">Secreted protein</fullName>
    </recommendedName>
</protein>
<dbReference type="Proteomes" id="UP001602013">
    <property type="component" value="Unassembled WGS sequence"/>
</dbReference>